<evidence type="ECO:0000313" key="1">
    <source>
        <dbReference type="EMBL" id="MCE3215860.1"/>
    </source>
</evidence>
<gene>
    <name evidence="1" type="ORF">HAX54_003809</name>
</gene>
<dbReference type="EMBL" id="JACEIK010011747">
    <property type="protein sequence ID" value="MCE3215860.1"/>
    <property type="molecule type" value="Genomic_DNA"/>
</dbReference>
<evidence type="ECO:0000313" key="2">
    <source>
        <dbReference type="Proteomes" id="UP000823775"/>
    </source>
</evidence>
<name>A0ABS8WSH9_DATST</name>
<proteinExistence type="predicted"/>
<keyword evidence="2" id="KW-1185">Reference proteome</keyword>
<comment type="caution">
    <text evidence="1">The sequence shown here is derived from an EMBL/GenBank/DDBJ whole genome shotgun (WGS) entry which is preliminary data.</text>
</comment>
<accession>A0ABS8WSH9</accession>
<reference evidence="1 2" key="1">
    <citation type="journal article" date="2021" name="BMC Genomics">
        <title>Datura genome reveals duplications of psychoactive alkaloid biosynthetic genes and high mutation rate following tissue culture.</title>
        <authorList>
            <person name="Rajewski A."/>
            <person name="Carter-House D."/>
            <person name="Stajich J."/>
            <person name="Litt A."/>
        </authorList>
    </citation>
    <scope>NUCLEOTIDE SEQUENCE [LARGE SCALE GENOMIC DNA]</scope>
    <source>
        <strain evidence="1">AR-01</strain>
    </source>
</reference>
<protein>
    <submittedName>
        <fullName evidence="1">Uncharacterized protein</fullName>
    </submittedName>
</protein>
<organism evidence="1 2">
    <name type="scientific">Datura stramonium</name>
    <name type="common">Jimsonweed</name>
    <name type="synonym">Common thornapple</name>
    <dbReference type="NCBI Taxonomy" id="4076"/>
    <lineage>
        <taxon>Eukaryota</taxon>
        <taxon>Viridiplantae</taxon>
        <taxon>Streptophyta</taxon>
        <taxon>Embryophyta</taxon>
        <taxon>Tracheophyta</taxon>
        <taxon>Spermatophyta</taxon>
        <taxon>Magnoliopsida</taxon>
        <taxon>eudicotyledons</taxon>
        <taxon>Gunneridae</taxon>
        <taxon>Pentapetalae</taxon>
        <taxon>asterids</taxon>
        <taxon>lamiids</taxon>
        <taxon>Solanales</taxon>
        <taxon>Solanaceae</taxon>
        <taxon>Solanoideae</taxon>
        <taxon>Datureae</taxon>
        <taxon>Datura</taxon>
    </lineage>
</organism>
<sequence>MTPEKYVKGRRQVVVKTWLENSFSSNIVEIREIGCHGWLSPYPRPLGCTPWCLASITEPSTMDGLVVLVAPSDKFVYDYVTPSITLTSAQLQANANNAPQ</sequence>
<dbReference type="Proteomes" id="UP000823775">
    <property type="component" value="Unassembled WGS sequence"/>
</dbReference>